<feature type="region of interest" description="Disordered" evidence="2">
    <location>
        <begin position="530"/>
        <end position="615"/>
    </location>
</feature>
<feature type="compositionally biased region" description="Polar residues" evidence="2">
    <location>
        <begin position="194"/>
        <end position="243"/>
    </location>
</feature>
<name>A0AAD4I199_9PEZI</name>
<dbReference type="GO" id="GO:0005634">
    <property type="term" value="C:nucleus"/>
    <property type="evidence" value="ECO:0007669"/>
    <property type="project" value="TreeGrafter"/>
</dbReference>
<dbReference type="PANTHER" id="PTHR21563">
    <property type="entry name" value="ZINC FINGER C3H1 DOMAIN-CONTAINING PROTEIN"/>
    <property type="match status" value="1"/>
</dbReference>
<organism evidence="4 5">
    <name type="scientific">Staphylotrichum longicolle</name>
    <dbReference type="NCBI Taxonomy" id="669026"/>
    <lineage>
        <taxon>Eukaryota</taxon>
        <taxon>Fungi</taxon>
        <taxon>Dikarya</taxon>
        <taxon>Ascomycota</taxon>
        <taxon>Pezizomycotina</taxon>
        <taxon>Sordariomycetes</taxon>
        <taxon>Sordariomycetidae</taxon>
        <taxon>Sordariales</taxon>
        <taxon>Chaetomiaceae</taxon>
        <taxon>Staphylotrichum</taxon>
    </lineage>
</organism>
<dbReference type="EMBL" id="JAHCVI010000001">
    <property type="protein sequence ID" value="KAG7291887.1"/>
    <property type="molecule type" value="Genomic_DNA"/>
</dbReference>
<feature type="compositionally biased region" description="Polar residues" evidence="2">
    <location>
        <begin position="761"/>
        <end position="771"/>
    </location>
</feature>
<feature type="domain" description="Putative zinc-finger" evidence="3">
    <location>
        <begin position="957"/>
        <end position="976"/>
    </location>
</feature>
<proteinExistence type="predicted"/>
<comment type="caution">
    <text evidence="4">The sequence shown here is derived from an EMBL/GenBank/DDBJ whole genome shotgun (WGS) entry which is preliminary data.</text>
</comment>
<dbReference type="InterPro" id="IPR039278">
    <property type="entry name" value="Red1"/>
</dbReference>
<feature type="compositionally biased region" description="Basic and acidic residues" evidence="2">
    <location>
        <begin position="598"/>
        <end position="607"/>
    </location>
</feature>
<keyword evidence="1" id="KW-0175">Coiled coil</keyword>
<dbReference type="PANTHER" id="PTHR21563:SF3">
    <property type="entry name" value="ZINC FINGER C3H1 DOMAIN-CONTAINING PROTEIN"/>
    <property type="match status" value="1"/>
</dbReference>
<evidence type="ECO:0000256" key="1">
    <source>
        <dbReference type="SAM" id="Coils"/>
    </source>
</evidence>
<protein>
    <recommendedName>
        <fullName evidence="3">Putative zinc-finger domain-containing protein</fullName>
    </recommendedName>
</protein>
<feature type="region of interest" description="Disordered" evidence="2">
    <location>
        <begin position="658"/>
        <end position="778"/>
    </location>
</feature>
<dbReference type="Proteomes" id="UP001197093">
    <property type="component" value="Unassembled WGS sequence"/>
</dbReference>
<feature type="region of interest" description="Disordered" evidence="2">
    <location>
        <begin position="454"/>
        <end position="516"/>
    </location>
</feature>
<dbReference type="GO" id="GO:0000178">
    <property type="term" value="C:exosome (RNase complex)"/>
    <property type="evidence" value="ECO:0007669"/>
    <property type="project" value="TreeGrafter"/>
</dbReference>
<sequence>MEEGELSEGQFEDLYEPRENVPDAPTQTLLKVTATGDPSQPTSAADTPDGGFYGSDEEDGGKDTKGNEASYSPFLSPRELQSEVPTPQPVADKEAQSSPSKPALPGAQLPNRPPVAGSVGNGSIQFAGTNARQQKDATGSFKSLQEAKKEAQKAILRLWPLGVKYQNYIDEGFDEKVIKGLFRDLHLDIPKTAADSSVSQPKETHPRQSGASNSTQPPQPSDTHPQQPTSAAKEASTMSAQSKNGEERKDRIARLLAAKAAKAPTAPNPPAPVPKQTKQTLPEPQPQETAPAPPTTAAPKTKVWGEKERLLQQKIAALQKSRAQKSTTDSSGSAAGQLGSNGIPASQASGSPAPLSIPTGPRTASLPQPPAPIVPPSSLKQTPIASLGLSPDTQPNPPSQRKRPVASDFVEYSAGPTSPKRPFGQVRKETSLIIDVSDVSDDEDVEMEMDMGSPVDETLPIQSSGVHGQRGPAIRDFPPLTDIVPQRQFSSPAPSVTPPAGTANNKRHEIELSLKEKAIQEMRRKIALAEARRKVKQSSGGSVTPSQAAPTPELGDNDVFPLQQNEAADSLSSPDRSGRASPQLSSVASPARLPKPAEVLRLDPQRRAERRGRLMSLEIPQVESSLQDKLKRLQELQDEQARLKAEIDQSFAEQKRLAEELQQLDTTPSAGSPRAESLQLNGLLSGPETRQAEEIPSQPVEDMDDQQETQESIPSIPERSQDASVPSAEPTQAESPLASESVISKNDIESRSERTNMPLGDSSTNSSNFPTTGIEPSLLKDGEDAQVNVANLQAAPLASQPVGTAIAPPYSAQQLDAAKSDETTPMDLDSYSLSPEVAEPASDLVAEDGTPNPRQPSSPLLEQISSVAQPREAVQEIETDTAGEVHVVSSRSPGTLGLTEAQAHDQPAAKSSSTLMPYESPLRYFRAYRFHPEYHSTVSGGLKSLTYSNRIDPDKELCPFELNGEQCPANCEFQHLAAISVPDDQTLLELGNPDDYTGELKSRFIQGLRELLTKFKTDKVKDFDTIARGIIAFRAQLLGDKSKVLQLDGVTI</sequence>
<dbReference type="AlphaFoldDB" id="A0AAD4I199"/>
<feature type="region of interest" description="Disordered" evidence="2">
    <location>
        <begin position="891"/>
        <end position="914"/>
    </location>
</feature>
<feature type="region of interest" description="Disordered" evidence="2">
    <location>
        <begin position="192"/>
        <end position="426"/>
    </location>
</feature>
<evidence type="ECO:0000313" key="5">
    <source>
        <dbReference type="Proteomes" id="UP001197093"/>
    </source>
</evidence>
<feature type="compositionally biased region" description="Polar residues" evidence="2">
    <location>
        <begin position="537"/>
        <end position="549"/>
    </location>
</feature>
<feature type="compositionally biased region" description="Polar residues" evidence="2">
    <location>
        <begin position="562"/>
        <end position="588"/>
    </location>
</feature>
<reference evidence="4" key="1">
    <citation type="submission" date="2023-02" db="EMBL/GenBank/DDBJ databases">
        <authorList>
            <person name="Palmer J.M."/>
        </authorList>
    </citation>
    <scope>NUCLEOTIDE SEQUENCE</scope>
    <source>
        <strain evidence="4">FW57</strain>
    </source>
</reference>
<feature type="coiled-coil region" evidence="1">
    <location>
        <begin position="619"/>
        <end position="653"/>
    </location>
</feature>
<feature type="compositionally biased region" description="Low complexity" evidence="2">
    <location>
        <begin position="274"/>
        <end position="290"/>
    </location>
</feature>
<feature type="compositionally biased region" description="Polar residues" evidence="2">
    <location>
        <begin position="121"/>
        <end position="143"/>
    </location>
</feature>
<feature type="region of interest" description="Disordered" evidence="2">
    <location>
        <begin position="838"/>
        <end position="859"/>
    </location>
</feature>
<keyword evidence="5" id="KW-1185">Reference proteome</keyword>
<feature type="compositionally biased region" description="Basic and acidic residues" evidence="2">
    <location>
        <begin position="506"/>
        <end position="516"/>
    </location>
</feature>
<dbReference type="Pfam" id="PF10650">
    <property type="entry name" value="zf-C3H1"/>
    <property type="match status" value="1"/>
</dbReference>
<dbReference type="InterPro" id="IPR019607">
    <property type="entry name" value="Putative_zinc-finger_domain"/>
</dbReference>
<evidence type="ECO:0000256" key="2">
    <source>
        <dbReference type="SAM" id="MobiDB-lite"/>
    </source>
</evidence>
<feature type="compositionally biased region" description="Acidic residues" evidence="2">
    <location>
        <begin position="1"/>
        <end position="14"/>
    </location>
</feature>
<feature type="compositionally biased region" description="Polar residues" evidence="2">
    <location>
        <begin position="25"/>
        <end position="45"/>
    </location>
</feature>
<evidence type="ECO:0000259" key="3">
    <source>
        <dbReference type="Pfam" id="PF10650"/>
    </source>
</evidence>
<gene>
    <name evidence="4" type="ORF">NEMBOFW57_001910</name>
</gene>
<feature type="compositionally biased region" description="Polar residues" evidence="2">
    <location>
        <begin position="324"/>
        <end position="350"/>
    </location>
</feature>
<feature type="compositionally biased region" description="Basic and acidic residues" evidence="2">
    <location>
        <begin position="244"/>
        <end position="253"/>
    </location>
</feature>
<evidence type="ECO:0000313" key="4">
    <source>
        <dbReference type="EMBL" id="KAG7291887.1"/>
    </source>
</evidence>
<feature type="region of interest" description="Disordered" evidence="2">
    <location>
        <begin position="1"/>
        <end position="149"/>
    </location>
</feature>
<accession>A0AAD4I199</accession>